<proteinExistence type="inferred from homology"/>
<dbReference type="Proteomes" id="UP000316781">
    <property type="component" value="Unassembled WGS sequence"/>
</dbReference>
<dbReference type="InterPro" id="IPR016667">
    <property type="entry name" value="Caps_polysacc_synth_CpsB/CapC"/>
</dbReference>
<dbReference type="Pfam" id="PF19567">
    <property type="entry name" value="CpsB_CapC"/>
    <property type="match status" value="1"/>
</dbReference>
<keyword evidence="7" id="KW-1185">Reference proteome</keyword>
<reference evidence="5" key="2">
    <citation type="submission" date="2018-02" db="EMBL/GenBank/DDBJ databases">
        <authorList>
            <person name="Cohen D.B."/>
            <person name="Kent A.D."/>
        </authorList>
    </citation>
    <scope>NUCLEOTIDE SEQUENCE</scope>
    <source>
        <strain evidence="5">DSM 17706</strain>
    </source>
</reference>
<dbReference type="PANTHER" id="PTHR39181:SF1">
    <property type="entry name" value="TYROSINE-PROTEIN PHOSPHATASE YWQE"/>
    <property type="match status" value="1"/>
</dbReference>
<organism evidence="5 7">
    <name type="scientific">Methylosinus sporium</name>
    <dbReference type="NCBI Taxonomy" id="428"/>
    <lineage>
        <taxon>Bacteria</taxon>
        <taxon>Pseudomonadati</taxon>
        <taxon>Pseudomonadota</taxon>
        <taxon>Alphaproteobacteria</taxon>
        <taxon>Hyphomicrobiales</taxon>
        <taxon>Methylocystaceae</taxon>
        <taxon>Methylosinus</taxon>
    </lineage>
</organism>
<keyword evidence="3" id="KW-0378">Hydrolase</keyword>
<evidence type="ECO:0000256" key="2">
    <source>
        <dbReference type="ARBA" id="ARBA00013064"/>
    </source>
</evidence>
<sequence length="296" mass="32285">MIDLHSHMLPGIDDGAADLRISLAMARMAVADGVEVQACTPHILPGLYHNTGPQIRAATRELQRRLDENDIPLRLITGADVHLAPDLAEGLRSGRILSLADTRYVLVEPPHHVAPLRLVDFFFNVLLAGYVPILTHPERLSWIDTHSAAIEQLFHGGVWMQITAGSLIGAFGRGPRYWAERMLDEGRVHILASDAHGIGRRRPNLGQGRDAVAKRLGDEAAIDMVLTRPLGILENLPPSHMPAPGPGGCGGFRRDETSLRSRKQYGGGNANKVDAYQDGDAGGWRDVIGRVRAIFQ</sequence>
<dbReference type="EC" id="3.1.3.48" evidence="2"/>
<comment type="caution">
    <text evidence="5">The sequence shown here is derived from an EMBL/GenBank/DDBJ whole genome shotgun (WGS) entry which is preliminary data.</text>
</comment>
<reference evidence="5 7" key="1">
    <citation type="journal article" date="2018" name="Appl. Microbiol. Biotechnol.">
        <title>Co-cultivation of the strictly anaerobic methanogen Methanosarcina barkeri with aerobic methanotrophs in an oxygen-limited membrane bioreactor.</title>
        <authorList>
            <person name="In 't Zandt M.H."/>
            <person name="van den Bosch T.J.M."/>
            <person name="Rijkers R."/>
            <person name="van Kessel M.A.H.J."/>
            <person name="Jetten M.S.M."/>
            <person name="Welte C.U."/>
        </authorList>
    </citation>
    <scope>NUCLEOTIDE SEQUENCE [LARGE SCALE GENOMIC DNA]</scope>
    <source>
        <strain evidence="5 7">DSM 17706</strain>
    </source>
</reference>
<accession>A0A2U1STX6</accession>
<gene>
    <name evidence="5" type="ORF">C5689_04560</name>
    <name evidence="6" type="ORF">FM996_03845</name>
</gene>
<dbReference type="PANTHER" id="PTHR39181">
    <property type="entry name" value="TYROSINE-PROTEIN PHOSPHATASE YWQE"/>
    <property type="match status" value="1"/>
</dbReference>
<dbReference type="Gene3D" id="3.20.20.140">
    <property type="entry name" value="Metal-dependent hydrolases"/>
    <property type="match status" value="1"/>
</dbReference>
<dbReference type="RefSeq" id="WP_108916089.1">
    <property type="nucleotide sequence ID" value="NZ_CP189553.1"/>
</dbReference>
<dbReference type="Proteomes" id="UP000245137">
    <property type="component" value="Unassembled WGS sequence"/>
</dbReference>
<dbReference type="InterPro" id="IPR016195">
    <property type="entry name" value="Pol/histidinol_Pase-like"/>
</dbReference>
<evidence type="ECO:0000256" key="3">
    <source>
        <dbReference type="ARBA" id="ARBA00022801"/>
    </source>
</evidence>
<evidence type="ECO:0000313" key="8">
    <source>
        <dbReference type="Proteomes" id="UP000316781"/>
    </source>
</evidence>
<dbReference type="SUPFAM" id="SSF89550">
    <property type="entry name" value="PHP domain-like"/>
    <property type="match status" value="1"/>
</dbReference>
<comment type="similarity">
    <text evidence="1">Belongs to the metallo-dependent hydrolases superfamily. CpsB/CapC family.</text>
</comment>
<evidence type="ECO:0000256" key="1">
    <source>
        <dbReference type="ARBA" id="ARBA00005750"/>
    </source>
</evidence>
<evidence type="ECO:0000313" key="6">
    <source>
        <dbReference type="EMBL" id="TRL36816.1"/>
    </source>
</evidence>
<evidence type="ECO:0000313" key="5">
    <source>
        <dbReference type="EMBL" id="PWB95065.1"/>
    </source>
</evidence>
<comment type="catalytic activity">
    <reaction evidence="4">
        <text>O-phospho-L-tyrosyl-[protein] + H2O = L-tyrosyl-[protein] + phosphate</text>
        <dbReference type="Rhea" id="RHEA:10684"/>
        <dbReference type="Rhea" id="RHEA-COMP:10136"/>
        <dbReference type="Rhea" id="RHEA-COMP:20101"/>
        <dbReference type="ChEBI" id="CHEBI:15377"/>
        <dbReference type="ChEBI" id="CHEBI:43474"/>
        <dbReference type="ChEBI" id="CHEBI:46858"/>
        <dbReference type="ChEBI" id="CHEBI:61978"/>
        <dbReference type="EC" id="3.1.3.48"/>
    </reaction>
</comment>
<dbReference type="GO" id="GO:0004725">
    <property type="term" value="F:protein tyrosine phosphatase activity"/>
    <property type="evidence" value="ECO:0007669"/>
    <property type="project" value="UniProtKB-EC"/>
</dbReference>
<protein>
    <recommendedName>
        <fullName evidence="2">protein-tyrosine-phosphatase</fullName>
        <ecNumber evidence="2">3.1.3.48</ecNumber>
    </recommendedName>
</protein>
<name>A0A2U1STX6_METSR</name>
<evidence type="ECO:0000313" key="7">
    <source>
        <dbReference type="Proteomes" id="UP000245137"/>
    </source>
</evidence>
<dbReference type="GO" id="GO:0030145">
    <property type="term" value="F:manganese ion binding"/>
    <property type="evidence" value="ECO:0007669"/>
    <property type="project" value="InterPro"/>
</dbReference>
<evidence type="ECO:0000256" key="4">
    <source>
        <dbReference type="ARBA" id="ARBA00051722"/>
    </source>
</evidence>
<dbReference type="AlphaFoldDB" id="A0A2U1STX6"/>
<reference evidence="6 8" key="3">
    <citation type="submission" date="2019-07" db="EMBL/GenBank/DDBJ databases">
        <title>Ln-dependent methylotrophs.</title>
        <authorList>
            <person name="Tani A."/>
        </authorList>
    </citation>
    <scope>NUCLEOTIDE SEQUENCE [LARGE SCALE GENOMIC DNA]</scope>
    <source>
        <strain evidence="6 8">SM89A</strain>
    </source>
</reference>
<dbReference type="EMBL" id="VJMF01000016">
    <property type="protein sequence ID" value="TRL36816.1"/>
    <property type="molecule type" value="Genomic_DNA"/>
</dbReference>
<dbReference type="EMBL" id="PUIV01000004">
    <property type="protein sequence ID" value="PWB95065.1"/>
    <property type="molecule type" value="Genomic_DNA"/>
</dbReference>